<dbReference type="RefSeq" id="WP_278319015.1">
    <property type="nucleotide sequence ID" value="NZ_CP053314.1"/>
</dbReference>
<proteinExistence type="predicted"/>
<accession>A0AAJ5ZZU3</accession>
<feature type="domain" description="Acyltransferase 3" evidence="2">
    <location>
        <begin position="7"/>
        <end position="350"/>
    </location>
</feature>
<evidence type="ECO:0000313" key="4">
    <source>
        <dbReference type="Proteomes" id="UP001218104"/>
    </source>
</evidence>
<keyword evidence="3" id="KW-0012">Acyltransferase</keyword>
<keyword evidence="3" id="KW-0808">Transferase</keyword>
<dbReference type="AlphaFoldDB" id="A0AAJ5ZZU3"/>
<feature type="transmembrane region" description="Helical" evidence="1">
    <location>
        <begin position="126"/>
        <end position="149"/>
    </location>
</feature>
<feature type="transmembrane region" description="Helical" evidence="1">
    <location>
        <begin position="7"/>
        <end position="26"/>
    </location>
</feature>
<evidence type="ECO:0000259" key="2">
    <source>
        <dbReference type="Pfam" id="PF01757"/>
    </source>
</evidence>
<feature type="transmembrane region" description="Helical" evidence="1">
    <location>
        <begin position="290"/>
        <end position="310"/>
    </location>
</feature>
<reference evidence="3" key="1">
    <citation type="submission" date="2023-04" db="EMBL/GenBank/DDBJ databases">
        <title>Genomic of Limosilactobacillus fermentum MSJK0025.</title>
        <authorList>
            <person name="Yang S."/>
        </authorList>
    </citation>
    <scope>NUCLEOTIDE SEQUENCE</scope>
    <source>
        <strain evidence="3">MSJK0025</strain>
    </source>
</reference>
<evidence type="ECO:0000256" key="1">
    <source>
        <dbReference type="SAM" id="Phobius"/>
    </source>
</evidence>
<keyword evidence="1" id="KW-1133">Transmembrane helix</keyword>
<feature type="transmembrane region" description="Helical" evidence="1">
    <location>
        <begin position="191"/>
        <end position="211"/>
    </location>
</feature>
<sequence length="379" mass="43003">MAKKRILWIDVVRAWGMLFIIWGHTLKVWGSFQGAFFFTVNVPIFFALSGYLYHPQKFIKQIYKLICNLLLPYVFTASVMVIGSILINHIPHWGALKSMGSGKELVKAAVFGMGGSTPLIGVGTKIIMPEIGAIWFLIALFWASIVFNALMKALDSKKNGFWLVGVITLIVCYVGFWMTPYHNGIKTNGELPWSLNAAMIGFFFLWFGQLLKRVPVLWRSKRIGGMIILVATMIYLLVCYYDRFNHFGMATAFASNWTVSLIGALSGCVVMMLFAYWLEKLVTGTKLIKVLTSLAHYGQASLVVLCFHIMELSLVNPEVFIGHVTHFPAAADTFTNVLYRIIVSLIAIWFVKRVPFLRKVFFNRQNQFKFQSRIKFANS</sequence>
<feature type="transmembrane region" description="Helical" evidence="1">
    <location>
        <begin position="330"/>
        <end position="351"/>
    </location>
</feature>
<dbReference type="Proteomes" id="UP001218104">
    <property type="component" value="Chromosome"/>
</dbReference>
<name>A0AAJ5ZZU3_LIMFE</name>
<feature type="transmembrane region" description="Helical" evidence="1">
    <location>
        <begin position="32"/>
        <end position="53"/>
    </location>
</feature>
<keyword evidence="1" id="KW-0812">Transmembrane</keyword>
<dbReference type="Pfam" id="PF01757">
    <property type="entry name" value="Acyl_transf_3"/>
    <property type="match status" value="1"/>
</dbReference>
<dbReference type="EMBL" id="CP121468">
    <property type="protein sequence ID" value="WFR88772.1"/>
    <property type="molecule type" value="Genomic_DNA"/>
</dbReference>
<organism evidence="3 4">
    <name type="scientific">Limosilactobacillus fermentum</name>
    <name type="common">Lactobacillus fermentum</name>
    <dbReference type="NCBI Taxonomy" id="1613"/>
    <lineage>
        <taxon>Bacteria</taxon>
        <taxon>Bacillati</taxon>
        <taxon>Bacillota</taxon>
        <taxon>Bacilli</taxon>
        <taxon>Lactobacillales</taxon>
        <taxon>Lactobacillaceae</taxon>
        <taxon>Limosilactobacillus</taxon>
    </lineage>
</organism>
<keyword evidence="1" id="KW-0472">Membrane</keyword>
<feature type="transmembrane region" description="Helical" evidence="1">
    <location>
        <begin position="161"/>
        <end position="179"/>
    </location>
</feature>
<evidence type="ECO:0000313" key="3">
    <source>
        <dbReference type="EMBL" id="WFR88772.1"/>
    </source>
</evidence>
<feature type="transmembrane region" description="Helical" evidence="1">
    <location>
        <begin position="65"/>
        <end position="87"/>
    </location>
</feature>
<protein>
    <submittedName>
        <fullName evidence="3">Acyltransferase</fullName>
        <ecNumber evidence="3">2.3.1.-</ecNumber>
    </submittedName>
</protein>
<dbReference type="InterPro" id="IPR002656">
    <property type="entry name" value="Acyl_transf_3_dom"/>
</dbReference>
<feature type="transmembrane region" description="Helical" evidence="1">
    <location>
        <begin position="253"/>
        <end position="278"/>
    </location>
</feature>
<feature type="transmembrane region" description="Helical" evidence="1">
    <location>
        <begin position="223"/>
        <end position="241"/>
    </location>
</feature>
<gene>
    <name evidence="3" type="ORF">P8634_08320</name>
</gene>
<dbReference type="GO" id="GO:0016747">
    <property type="term" value="F:acyltransferase activity, transferring groups other than amino-acyl groups"/>
    <property type="evidence" value="ECO:0007669"/>
    <property type="project" value="InterPro"/>
</dbReference>
<dbReference type="EC" id="2.3.1.-" evidence="3"/>